<comment type="similarity">
    <text evidence="3">Belongs to the inovirus capsid protein family.</text>
</comment>
<dbReference type="EMBL" id="MT901800">
    <property type="protein sequence ID" value="QPP21120.1"/>
    <property type="molecule type" value="Genomic_DNA"/>
</dbReference>
<evidence type="ECO:0000256" key="6">
    <source>
        <dbReference type="ARBA" id="ARBA00022561"/>
    </source>
</evidence>
<evidence type="ECO:0000256" key="12">
    <source>
        <dbReference type="ARBA" id="ARBA00025102"/>
    </source>
</evidence>
<protein>
    <recommendedName>
        <fullName evidence="4">Capsid protein G8P</fullName>
    </recommendedName>
    <alternativeName>
        <fullName evidence="15">Coat protein B</fullName>
    </alternativeName>
    <alternativeName>
        <fullName evidence="14">Gene 8 protein</fullName>
    </alternativeName>
    <alternativeName>
        <fullName evidence="13">Major coat protein</fullName>
    </alternativeName>
</protein>
<reference evidence="17 18" key="1">
    <citation type="journal article" date="2020" name="Microorganisms">
        <title>First Report of Filamentous Phages Isolated from Tunisian Orchards to Control Erwinia amylovora.</title>
        <authorList>
            <person name="Akremi I."/>
            <person name="Holtappels D."/>
            <person name="Brabra W."/>
            <person name="Jlidi M."/>
            <person name="Hadj Ibrahim A."/>
            <person name="Ben Ali M."/>
            <person name="Fortuna K."/>
            <person name="Ahmed M."/>
            <person name="Meerbeek B.V."/>
            <person name="Rhouma A."/>
            <person name="Lavigne R."/>
            <person name="Ben Ali M."/>
            <person name="Wagemans J."/>
        </authorList>
    </citation>
    <scope>NUCLEOTIDE SEQUENCE [LARGE SCALE GENOMIC DNA]</scope>
</reference>
<keyword evidence="7 16" id="KW-0812">Transmembrane</keyword>
<comment type="function">
    <text evidence="12">Self assembles to form a helical capsid wrapping up the viral genomic DNA. The capsid displays a filamentous structure with a length of 760-1950 nm and a width of 6-8 nm. The virion assembly and budding take place at the host inner membrane.</text>
</comment>
<dbReference type="SUPFAM" id="SSF57987">
    <property type="entry name" value="Inovirus (filamentous phage) major coat protein"/>
    <property type="match status" value="1"/>
</dbReference>
<dbReference type="GO" id="GO:0033644">
    <property type="term" value="C:host cell membrane"/>
    <property type="evidence" value="ECO:0007669"/>
    <property type="project" value="UniProtKB-SubCell"/>
</dbReference>
<organism evidence="17 18">
    <name type="scientific">Erwinia phage PEar6</name>
    <dbReference type="NCBI Taxonomy" id="2776820"/>
    <lineage>
        <taxon>Viruses</taxon>
        <taxon>Monodnaviria</taxon>
        <taxon>Loebvirae</taxon>
        <taxon>Hofneiviricota</taxon>
        <taxon>Faserviricetes</taxon>
        <taxon>Tubulavirales</taxon>
        <taxon>Inoviridae</taxon>
        <taxon>Lineavirus</taxon>
        <taxon>Lineavirus pear</taxon>
    </lineage>
</organism>
<dbReference type="InterPro" id="IPR023390">
    <property type="entry name" value="Phage_M13_G8P_capsid_dom_sf"/>
</dbReference>
<keyword evidence="9" id="KW-1043">Host membrane</keyword>
<evidence type="ECO:0000256" key="11">
    <source>
        <dbReference type="ARBA" id="ARBA00023136"/>
    </source>
</evidence>
<evidence type="ECO:0000256" key="7">
    <source>
        <dbReference type="ARBA" id="ARBA00022692"/>
    </source>
</evidence>
<evidence type="ECO:0000256" key="13">
    <source>
        <dbReference type="ARBA" id="ARBA00029742"/>
    </source>
</evidence>
<dbReference type="GO" id="GO:0019029">
    <property type="term" value="C:helical viral capsid"/>
    <property type="evidence" value="ECO:0007669"/>
    <property type="project" value="UniProtKB-KW"/>
</dbReference>
<gene>
    <name evidence="17" type="ORF">PEar6_06</name>
</gene>
<keyword evidence="8" id="KW-0946">Virion</keyword>
<dbReference type="InterPro" id="IPR008020">
    <property type="entry name" value="G8P"/>
</dbReference>
<keyword evidence="11 16" id="KW-0472">Membrane</keyword>
<evidence type="ECO:0000256" key="4">
    <source>
        <dbReference type="ARBA" id="ARBA00018057"/>
    </source>
</evidence>
<evidence type="ECO:0000256" key="2">
    <source>
        <dbReference type="ARBA" id="ARBA00004328"/>
    </source>
</evidence>
<evidence type="ECO:0000313" key="18">
    <source>
        <dbReference type="Proteomes" id="UP000594788"/>
    </source>
</evidence>
<keyword evidence="18" id="KW-1185">Reference proteome</keyword>
<sequence>MRVLSTVLAAKNKIALGAATMLVSAGSFAAEGDVATNYATEAMNSLKTQATDLIAQTWPVVTVVVGAGLAIRLFKKFSSKAV</sequence>
<evidence type="ECO:0000256" key="16">
    <source>
        <dbReference type="SAM" id="Phobius"/>
    </source>
</evidence>
<feature type="transmembrane region" description="Helical" evidence="16">
    <location>
        <begin position="53"/>
        <end position="74"/>
    </location>
</feature>
<evidence type="ECO:0000256" key="9">
    <source>
        <dbReference type="ARBA" id="ARBA00022870"/>
    </source>
</evidence>
<keyword evidence="5" id="KW-1139">Helical capsid protein</keyword>
<keyword evidence="10 16" id="KW-1133">Transmembrane helix</keyword>
<dbReference type="SMR" id="A0A7T1X4M8"/>
<accession>A0A7T1X4M8</accession>
<evidence type="ECO:0000256" key="5">
    <source>
        <dbReference type="ARBA" id="ARBA00022497"/>
    </source>
</evidence>
<evidence type="ECO:0000256" key="15">
    <source>
        <dbReference type="ARBA" id="ARBA00031879"/>
    </source>
</evidence>
<keyword evidence="6" id="KW-0167">Capsid protein</keyword>
<proteinExistence type="inferred from homology"/>
<comment type="subcellular location">
    <subcellularLocation>
        <location evidence="1">Host membrane</location>
        <topology evidence="1">Single-pass type I membrane protein</topology>
    </subcellularLocation>
    <subcellularLocation>
        <location evidence="2">Virion</location>
    </subcellularLocation>
</comment>
<dbReference type="PIRSF" id="PIRSF004117">
    <property type="entry name" value="Phage_coat_B"/>
    <property type="match status" value="1"/>
</dbReference>
<evidence type="ECO:0000256" key="10">
    <source>
        <dbReference type="ARBA" id="ARBA00022989"/>
    </source>
</evidence>
<evidence type="ECO:0000313" key="17">
    <source>
        <dbReference type="EMBL" id="QPP21120.1"/>
    </source>
</evidence>
<dbReference type="Gene3D" id="1.20.5.80">
    <property type="match status" value="1"/>
</dbReference>
<evidence type="ECO:0000256" key="3">
    <source>
        <dbReference type="ARBA" id="ARBA00005488"/>
    </source>
</evidence>
<evidence type="ECO:0000256" key="8">
    <source>
        <dbReference type="ARBA" id="ARBA00022844"/>
    </source>
</evidence>
<evidence type="ECO:0000256" key="1">
    <source>
        <dbReference type="ARBA" id="ARBA00004313"/>
    </source>
</evidence>
<dbReference type="Proteomes" id="UP000594788">
    <property type="component" value="Segment"/>
</dbReference>
<evidence type="ECO:0000256" key="14">
    <source>
        <dbReference type="ARBA" id="ARBA00031490"/>
    </source>
</evidence>
<dbReference type="Pfam" id="PF19199">
    <property type="entry name" value="Phage_coatGP8"/>
    <property type="match status" value="1"/>
</dbReference>
<name>A0A7T1X4M8_9VIRU</name>